<evidence type="ECO:0000256" key="11">
    <source>
        <dbReference type="ARBA" id="ARBA00049401"/>
    </source>
</evidence>
<keyword evidence="8" id="KW-0560">Oxidoreductase</keyword>
<comment type="function">
    <text evidence="2">Nitronate monooxygenase that uses molecular oxygen to catalyze the oxidative denitrification of alkyl nitronates. Acts on propionate 3-nitronate (P3N), the presumed physiological substrate. Probably functions in the detoxification of P3N, a metabolic poison produced by plants and fungi as a defense mechanism.</text>
</comment>
<dbReference type="Proteomes" id="UP000616608">
    <property type="component" value="Unassembled WGS sequence"/>
</dbReference>
<evidence type="ECO:0000256" key="4">
    <source>
        <dbReference type="ARBA" id="ARBA00013457"/>
    </source>
</evidence>
<dbReference type="InterPro" id="IPR004136">
    <property type="entry name" value="NMO"/>
</dbReference>
<dbReference type="GO" id="GO:0009636">
    <property type="term" value="P:response to toxic substance"/>
    <property type="evidence" value="ECO:0007669"/>
    <property type="project" value="UniProtKB-KW"/>
</dbReference>
<evidence type="ECO:0000256" key="7">
    <source>
        <dbReference type="ARBA" id="ARBA00022643"/>
    </source>
</evidence>
<sequence length="327" mass="35588">MKYTIIQAPMAGVSTPEFVIAASKAGILGSFGAGYLNAEQTQKAVDAIQQETEQFCVNVFVPEENNYTTAQMEEAYAIIRTYEEKLQVEEAPLPEVQQHFYTQLEVLLAAKVPYVSFTFGLPPVQWIERFKQQGTILIGTATTTKEAIANEQAGMDYIVLQGIEAGGHRGSFIEGEQVPLHELISATKPHITTPFIAAGGIATAEDVQEMLSLGAQAVQIGSALLATTESGASAIHKKTLLNSQQGDTMLTKAFSGKTARGIRNTFMEEMQTQPIAPYPAQHFLTNRMRQASAQQGNPDFVSMWSGTKGYLAQATSVENIIHQLLKL</sequence>
<gene>
    <name evidence="12" type="ORF">GCM10007425_30200</name>
</gene>
<evidence type="ECO:0000256" key="9">
    <source>
        <dbReference type="ARBA" id="ARBA00023033"/>
    </source>
</evidence>
<dbReference type="SUPFAM" id="SSF51412">
    <property type="entry name" value="Inosine monophosphate dehydrogenase (IMPDH)"/>
    <property type="match status" value="1"/>
</dbReference>
<evidence type="ECO:0000256" key="5">
    <source>
        <dbReference type="ARBA" id="ARBA00022575"/>
    </source>
</evidence>
<dbReference type="RefSeq" id="WP_188615909.1">
    <property type="nucleotide sequence ID" value="NZ_BMJT01000015.1"/>
</dbReference>
<evidence type="ECO:0000256" key="2">
    <source>
        <dbReference type="ARBA" id="ARBA00003535"/>
    </source>
</evidence>
<protein>
    <recommendedName>
        <fullName evidence="4">Probable nitronate monooxygenase</fullName>
    </recommendedName>
    <alternativeName>
        <fullName evidence="10">Propionate 3-nitronate monooxygenase</fullName>
    </alternativeName>
</protein>
<reference evidence="12" key="2">
    <citation type="submission" date="2020-09" db="EMBL/GenBank/DDBJ databases">
        <authorList>
            <person name="Sun Q."/>
            <person name="Zhou Y."/>
        </authorList>
    </citation>
    <scope>NUCLEOTIDE SEQUENCE</scope>
    <source>
        <strain evidence="12">CGMCC 1.15760</strain>
    </source>
</reference>
<keyword evidence="9 12" id="KW-0503">Monooxygenase</keyword>
<dbReference type="AlphaFoldDB" id="A0A917GAX0"/>
<evidence type="ECO:0000256" key="3">
    <source>
        <dbReference type="ARBA" id="ARBA00009881"/>
    </source>
</evidence>
<evidence type="ECO:0000313" key="12">
    <source>
        <dbReference type="EMBL" id="GGG33477.1"/>
    </source>
</evidence>
<name>A0A917GAX0_9BACI</name>
<dbReference type="EMBL" id="BMJT01000015">
    <property type="protein sequence ID" value="GGG33477.1"/>
    <property type="molecule type" value="Genomic_DNA"/>
</dbReference>
<proteinExistence type="inferred from homology"/>
<organism evidence="12 13">
    <name type="scientific">Lysinibacillus alkalisoli</name>
    <dbReference type="NCBI Taxonomy" id="1911548"/>
    <lineage>
        <taxon>Bacteria</taxon>
        <taxon>Bacillati</taxon>
        <taxon>Bacillota</taxon>
        <taxon>Bacilli</taxon>
        <taxon>Bacillales</taxon>
        <taxon>Bacillaceae</taxon>
        <taxon>Lysinibacillus</taxon>
    </lineage>
</organism>
<dbReference type="Pfam" id="PF03060">
    <property type="entry name" value="NMO"/>
    <property type="match status" value="1"/>
</dbReference>
<evidence type="ECO:0000256" key="10">
    <source>
        <dbReference type="ARBA" id="ARBA00031155"/>
    </source>
</evidence>
<evidence type="ECO:0000256" key="6">
    <source>
        <dbReference type="ARBA" id="ARBA00022630"/>
    </source>
</evidence>
<dbReference type="InterPro" id="IPR013785">
    <property type="entry name" value="Aldolase_TIM"/>
</dbReference>
<dbReference type="GO" id="GO:0018580">
    <property type="term" value="F:nitronate monooxygenase activity"/>
    <property type="evidence" value="ECO:0007669"/>
    <property type="project" value="InterPro"/>
</dbReference>
<comment type="catalytic activity">
    <reaction evidence="11">
        <text>3 propionate 3-nitronate + 3 O2 + H2O = 3 3-oxopropanoate + 2 nitrate + nitrite + H2O2 + 3 H(+)</text>
        <dbReference type="Rhea" id="RHEA:57332"/>
        <dbReference type="ChEBI" id="CHEBI:15377"/>
        <dbReference type="ChEBI" id="CHEBI:15378"/>
        <dbReference type="ChEBI" id="CHEBI:15379"/>
        <dbReference type="ChEBI" id="CHEBI:16240"/>
        <dbReference type="ChEBI" id="CHEBI:16301"/>
        <dbReference type="ChEBI" id="CHEBI:17632"/>
        <dbReference type="ChEBI" id="CHEBI:33190"/>
        <dbReference type="ChEBI" id="CHEBI:136067"/>
    </reaction>
</comment>
<comment type="cofactor">
    <cofactor evidence="1">
        <name>FMN</name>
        <dbReference type="ChEBI" id="CHEBI:58210"/>
    </cofactor>
</comment>
<keyword evidence="7" id="KW-0288">FMN</keyword>
<accession>A0A917GAX0</accession>
<evidence type="ECO:0000256" key="1">
    <source>
        <dbReference type="ARBA" id="ARBA00001917"/>
    </source>
</evidence>
<dbReference type="PANTHER" id="PTHR42747">
    <property type="entry name" value="NITRONATE MONOOXYGENASE-RELATED"/>
    <property type="match status" value="1"/>
</dbReference>
<keyword evidence="13" id="KW-1185">Reference proteome</keyword>
<evidence type="ECO:0000256" key="8">
    <source>
        <dbReference type="ARBA" id="ARBA00023002"/>
    </source>
</evidence>
<comment type="similarity">
    <text evidence="3">Belongs to the nitronate monooxygenase family. NMO class I subfamily.</text>
</comment>
<keyword evidence="5" id="KW-0216">Detoxification</keyword>
<comment type="caution">
    <text evidence="12">The sequence shown here is derived from an EMBL/GenBank/DDBJ whole genome shotgun (WGS) entry which is preliminary data.</text>
</comment>
<keyword evidence="6" id="KW-0285">Flavoprotein</keyword>
<dbReference type="Gene3D" id="3.20.20.70">
    <property type="entry name" value="Aldolase class I"/>
    <property type="match status" value="1"/>
</dbReference>
<dbReference type="PANTHER" id="PTHR42747:SF3">
    <property type="entry name" value="NITRONATE MONOOXYGENASE-RELATED"/>
    <property type="match status" value="1"/>
</dbReference>
<reference evidence="12" key="1">
    <citation type="journal article" date="2014" name="Int. J. Syst. Evol. Microbiol.">
        <title>Complete genome sequence of Corynebacterium casei LMG S-19264T (=DSM 44701T), isolated from a smear-ripened cheese.</title>
        <authorList>
            <consortium name="US DOE Joint Genome Institute (JGI-PGF)"/>
            <person name="Walter F."/>
            <person name="Albersmeier A."/>
            <person name="Kalinowski J."/>
            <person name="Ruckert C."/>
        </authorList>
    </citation>
    <scope>NUCLEOTIDE SEQUENCE</scope>
    <source>
        <strain evidence="12">CGMCC 1.15760</strain>
    </source>
</reference>
<evidence type="ECO:0000313" key="13">
    <source>
        <dbReference type="Proteomes" id="UP000616608"/>
    </source>
</evidence>
<dbReference type="CDD" id="cd04730">
    <property type="entry name" value="NPD_like"/>
    <property type="match status" value="1"/>
</dbReference>